<comment type="caution">
    <text evidence="2">The sequence shown here is derived from an EMBL/GenBank/DDBJ whole genome shotgun (WGS) entry which is preliminary data.</text>
</comment>
<organism evidence="2 3">
    <name type="scientific">Marinomonas vulgaris</name>
    <dbReference type="NCBI Taxonomy" id="2823372"/>
    <lineage>
        <taxon>Bacteria</taxon>
        <taxon>Pseudomonadati</taxon>
        <taxon>Pseudomonadota</taxon>
        <taxon>Gammaproteobacteria</taxon>
        <taxon>Oceanospirillales</taxon>
        <taxon>Oceanospirillaceae</taxon>
        <taxon>Marinomonas</taxon>
    </lineage>
</organism>
<evidence type="ECO:0000313" key="3">
    <source>
        <dbReference type="Proteomes" id="UP000679722"/>
    </source>
</evidence>
<keyword evidence="1" id="KW-0812">Transmembrane</keyword>
<gene>
    <name evidence="2" type="ORF">J9B83_05100</name>
</gene>
<protein>
    <submittedName>
        <fullName evidence="2">Uncharacterized protein</fullName>
    </submittedName>
</protein>
<keyword evidence="1" id="KW-1133">Transmembrane helix</keyword>
<accession>A0ABS5HA15</accession>
<keyword evidence="1" id="KW-0472">Membrane</keyword>
<sequence length="231" mass="26978">MWIVFGVIVFIVGVSVLPFLKWRREQKERREKLFSRLSKRGDNILNALDKVSDRYLTRDTKIFILDHLISVISVISELIKANYESSFVLRKEELVRMATELSLGQQVTSKDMVANQEQLDQTNEALEYLLKEVRIMPDNFGVSRSVVRHHLLLIRYANALVYRDLLVRQARQDLDNDRKSQALEKYRDALALIEKNGSVASSKREKVRLKKMIKDVETLLFKKEPSESRVE</sequence>
<evidence type="ECO:0000256" key="1">
    <source>
        <dbReference type="SAM" id="Phobius"/>
    </source>
</evidence>
<name>A0ABS5HA15_9GAMM</name>
<reference evidence="2 3" key="1">
    <citation type="submission" date="2021-04" db="EMBL/GenBank/DDBJ databases">
        <authorList>
            <person name="Sun C."/>
        </authorList>
    </citation>
    <scope>NUCLEOTIDE SEQUENCE [LARGE SCALE GENOMIC DNA]</scope>
    <source>
        <strain evidence="2 3">A79</strain>
    </source>
</reference>
<keyword evidence="3" id="KW-1185">Reference proteome</keyword>
<feature type="transmembrane region" description="Helical" evidence="1">
    <location>
        <begin position="6"/>
        <end position="22"/>
    </location>
</feature>
<evidence type="ECO:0000313" key="2">
    <source>
        <dbReference type="EMBL" id="MBR7888315.1"/>
    </source>
</evidence>
<dbReference type="Proteomes" id="UP000679722">
    <property type="component" value="Unassembled WGS sequence"/>
</dbReference>
<dbReference type="RefSeq" id="WP_211535662.1">
    <property type="nucleotide sequence ID" value="NZ_JAGSSV010000004.1"/>
</dbReference>
<proteinExistence type="predicted"/>
<dbReference type="EMBL" id="JAGSSV010000004">
    <property type="protein sequence ID" value="MBR7888315.1"/>
    <property type="molecule type" value="Genomic_DNA"/>
</dbReference>
<reference evidence="3" key="2">
    <citation type="submission" date="2023-07" db="EMBL/GenBank/DDBJ databases">
        <title>Marinomonas vulgaris A79, complete genome.</title>
        <authorList>
            <person name="Ying J.-J."/>
        </authorList>
    </citation>
    <scope>NUCLEOTIDE SEQUENCE [LARGE SCALE GENOMIC DNA]</scope>
    <source>
        <strain evidence="3">A79</strain>
    </source>
</reference>